<keyword evidence="2" id="KW-0732">Signal</keyword>
<proteinExistence type="predicted"/>
<name>A0A8R7REZ6_TRIUA</name>
<reference evidence="3" key="2">
    <citation type="submission" date="2022-06" db="UniProtKB">
        <authorList>
            <consortium name="EnsemblPlants"/>
        </authorList>
    </citation>
    <scope>IDENTIFICATION</scope>
</reference>
<dbReference type="AlphaFoldDB" id="A0A8R7REZ6"/>
<accession>A0A8R7REZ6</accession>
<evidence type="ECO:0000256" key="2">
    <source>
        <dbReference type="SAM" id="SignalP"/>
    </source>
</evidence>
<sequence>MCGDGACGAWLDLRWAVADLVVDMWVVVLGHAVEEDEAEEEGGEDEDGGGGEDEGEDGVDEGVGEGEEEEEAEEERVAVEEGWHPLNLLILVHGTGTTAGRPPAHPMSSQHEHGG</sequence>
<feature type="compositionally biased region" description="Acidic residues" evidence="1">
    <location>
        <begin position="34"/>
        <end position="74"/>
    </location>
</feature>
<evidence type="ECO:0000313" key="3">
    <source>
        <dbReference type="EnsemblPlants" id="TuG1812S0003301400.01.T01.s_cds29001"/>
    </source>
</evidence>
<organism evidence="3 4">
    <name type="scientific">Triticum urartu</name>
    <name type="common">Red wild einkorn</name>
    <name type="synonym">Crithodium urartu</name>
    <dbReference type="NCBI Taxonomy" id="4572"/>
    <lineage>
        <taxon>Eukaryota</taxon>
        <taxon>Viridiplantae</taxon>
        <taxon>Streptophyta</taxon>
        <taxon>Embryophyta</taxon>
        <taxon>Tracheophyta</taxon>
        <taxon>Spermatophyta</taxon>
        <taxon>Magnoliopsida</taxon>
        <taxon>Liliopsida</taxon>
        <taxon>Poales</taxon>
        <taxon>Poaceae</taxon>
        <taxon>BOP clade</taxon>
        <taxon>Pooideae</taxon>
        <taxon>Triticodae</taxon>
        <taxon>Triticeae</taxon>
        <taxon>Triticinae</taxon>
        <taxon>Triticum</taxon>
    </lineage>
</organism>
<keyword evidence="4" id="KW-1185">Reference proteome</keyword>
<dbReference type="EnsemblPlants" id="TuG1812S0003301400.01.T01">
    <property type="protein sequence ID" value="TuG1812S0003301400.01.T01.s_cds29001"/>
    <property type="gene ID" value="TuG1812S0003301400.01"/>
</dbReference>
<reference evidence="4" key="1">
    <citation type="journal article" date="2013" name="Nature">
        <title>Draft genome of the wheat A-genome progenitor Triticum urartu.</title>
        <authorList>
            <person name="Ling H.Q."/>
            <person name="Zhao S."/>
            <person name="Liu D."/>
            <person name="Wang J."/>
            <person name="Sun H."/>
            <person name="Zhang C."/>
            <person name="Fan H."/>
            <person name="Li D."/>
            <person name="Dong L."/>
            <person name="Tao Y."/>
            <person name="Gao C."/>
            <person name="Wu H."/>
            <person name="Li Y."/>
            <person name="Cui Y."/>
            <person name="Guo X."/>
            <person name="Zheng S."/>
            <person name="Wang B."/>
            <person name="Yu K."/>
            <person name="Liang Q."/>
            <person name="Yang W."/>
            <person name="Lou X."/>
            <person name="Chen J."/>
            <person name="Feng M."/>
            <person name="Jian J."/>
            <person name="Zhang X."/>
            <person name="Luo G."/>
            <person name="Jiang Y."/>
            <person name="Liu J."/>
            <person name="Wang Z."/>
            <person name="Sha Y."/>
            <person name="Zhang B."/>
            <person name="Wu H."/>
            <person name="Tang D."/>
            <person name="Shen Q."/>
            <person name="Xue P."/>
            <person name="Zou S."/>
            <person name="Wang X."/>
            <person name="Liu X."/>
            <person name="Wang F."/>
            <person name="Yang Y."/>
            <person name="An X."/>
            <person name="Dong Z."/>
            <person name="Zhang K."/>
            <person name="Zhang X."/>
            <person name="Luo M.C."/>
            <person name="Dvorak J."/>
            <person name="Tong Y."/>
            <person name="Wang J."/>
            <person name="Yang H."/>
            <person name="Li Z."/>
            <person name="Wang D."/>
            <person name="Zhang A."/>
            <person name="Wang J."/>
        </authorList>
    </citation>
    <scope>NUCLEOTIDE SEQUENCE</scope>
    <source>
        <strain evidence="4">cv. G1812</strain>
    </source>
</reference>
<evidence type="ECO:0000256" key="1">
    <source>
        <dbReference type="SAM" id="MobiDB-lite"/>
    </source>
</evidence>
<dbReference type="Gramene" id="TuG1812S0003301400.01.T01">
    <property type="protein sequence ID" value="TuG1812S0003301400.01.T01.s_cds29001"/>
    <property type="gene ID" value="TuG1812S0003301400.01"/>
</dbReference>
<protein>
    <submittedName>
        <fullName evidence="3">Uncharacterized protein</fullName>
    </submittedName>
</protein>
<feature type="signal peptide" evidence="2">
    <location>
        <begin position="1"/>
        <end position="32"/>
    </location>
</feature>
<feature type="chain" id="PRO_5035896941" evidence="2">
    <location>
        <begin position="33"/>
        <end position="115"/>
    </location>
</feature>
<feature type="region of interest" description="Disordered" evidence="1">
    <location>
        <begin position="33"/>
        <end position="115"/>
    </location>
</feature>
<evidence type="ECO:0000313" key="4">
    <source>
        <dbReference type="Proteomes" id="UP000015106"/>
    </source>
</evidence>
<dbReference type="Proteomes" id="UP000015106">
    <property type="component" value="Unassembled WGS sequence"/>
</dbReference>